<organism evidence="5 6">
    <name type="scientific">Azospira inquinata</name>
    <dbReference type="NCBI Taxonomy" id="2785627"/>
    <lineage>
        <taxon>Bacteria</taxon>
        <taxon>Pseudomonadati</taxon>
        <taxon>Pseudomonadota</taxon>
        <taxon>Betaproteobacteria</taxon>
        <taxon>Rhodocyclales</taxon>
        <taxon>Rhodocyclaceae</taxon>
        <taxon>Azospira</taxon>
    </lineage>
</organism>
<evidence type="ECO:0000256" key="2">
    <source>
        <dbReference type="ARBA" id="ARBA00030117"/>
    </source>
</evidence>
<dbReference type="InterPro" id="IPR031316">
    <property type="entry name" value="FlgM_C"/>
</dbReference>
<feature type="region of interest" description="Disordered" evidence="3">
    <location>
        <begin position="14"/>
        <end position="65"/>
    </location>
</feature>
<name>A0A975SL86_9RHOO</name>
<dbReference type="NCBIfam" id="TIGR03824">
    <property type="entry name" value="FlgM_jcvi"/>
    <property type="match status" value="1"/>
</dbReference>
<dbReference type="KEGG" id="aiq:Azoinq_11095"/>
<dbReference type="AlphaFoldDB" id="A0A975SL86"/>
<feature type="domain" description="Anti-sigma-28 factor FlgM C-terminal" evidence="4">
    <location>
        <begin position="39"/>
        <end position="93"/>
    </location>
</feature>
<keyword evidence="6" id="KW-1185">Reference proteome</keyword>
<keyword evidence="5" id="KW-0969">Cilium</keyword>
<comment type="function">
    <text evidence="1">Responsible for the coupling of flagellin expression to flagellar assembly by preventing expression of the flagellin genes when a component of the middle class of proteins is defective. It negatively regulates flagellar genes by inhibiting the activity of FliA by directly binding to FliA.</text>
</comment>
<accession>A0A975SL86</accession>
<protein>
    <recommendedName>
        <fullName evidence="2">Anti-sigma-28 factor</fullName>
    </recommendedName>
</protein>
<evidence type="ECO:0000256" key="3">
    <source>
        <dbReference type="SAM" id="MobiDB-lite"/>
    </source>
</evidence>
<dbReference type="RefSeq" id="WP_216129100.1">
    <property type="nucleotide sequence ID" value="NZ_CP064782.1"/>
</dbReference>
<gene>
    <name evidence="5" type="primary">flgM</name>
    <name evidence="5" type="ORF">Azoinq_11095</name>
</gene>
<dbReference type="EMBL" id="CP064782">
    <property type="protein sequence ID" value="QWT48397.1"/>
    <property type="molecule type" value="Genomic_DNA"/>
</dbReference>
<reference evidence="5" key="1">
    <citation type="submission" date="2020-11" db="EMBL/GenBank/DDBJ databases">
        <title>Azospira inquinata sp. nov.</title>
        <authorList>
            <person name="Moe W.M."/>
            <person name="Mikes M.C."/>
        </authorList>
    </citation>
    <scope>NUCLEOTIDE SEQUENCE</scope>
    <source>
        <strain evidence="5">Azo-3</strain>
    </source>
</reference>
<dbReference type="Pfam" id="PF04316">
    <property type="entry name" value="FlgM"/>
    <property type="match status" value="1"/>
</dbReference>
<sequence length="106" mass="10665">MKIDALSPSLTAANLSGNSRGKAVSSARSDAASASEGSEVQISPLSSQLQAMDETEGSSGSGEIDTAKVNAIKQAIVEGRFSINAGAIADRLLGSAQELLSGRKTA</sequence>
<evidence type="ECO:0000256" key="1">
    <source>
        <dbReference type="ARBA" id="ARBA00024739"/>
    </source>
</evidence>
<dbReference type="InterPro" id="IPR007412">
    <property type="entry name" value="FlgM"/>
</dbReference>
<feature type="compositionally biased region" description="Polar residues" evidence="3">
    <location>
        <begin position="36"/>
        <end position="50"/>
    </location>
</feature>
<feature type="compositionally biased region" description="Low complexity" evidence="3">
    <location>
        <begin position="23"/>
        <end position="35"/>
    </location>
</feature>
<dbReference type="Proteomes" id="UP000683428">
    <property type="component" value="Chromosome"/>
</dbReference>
<evidence type="ECO:0000313" key="6">
    <source>
        <dbReference type="Proteomes" id="UP000683428"/>
    </source>
</evidence>
<keyword evidence="5" id="KW-0966">Cell projection</keyword>
<proteinExistence type="predicted"/>
<evidence type="ECO:0000313" key="5">
    <source>
        <dbReference type="EMBL" id="QWT48397.1"/>
    </source>
</evidence>
<keyword evidence="5" id="KW-0282">Flagellum</keyword>
<evidence type="ECO:0000259" key="4">
    <source>
        <dbReference type="Pfam" id="PF04316"/>
    </source>
</evidence>
<dbReference type="GO" id="GO:0045892">
    <property type="term" value="P:negative regulation of DNA-templated transcription"/>
    <property type="evidence" value="ECO:0007669"/>
    <property type="project" value="InterPro"/>
</dbReference>